<reference evidence="1 2" key="1">
    <citation type="submission" date="2020-08" db="EMBL/GenBank/DDBJ databases">
        <authorList>
            <person name="Koutsovoulos G."/>
            <person name="Danchin GJ E."/>
        </authorList>
    </citation>
    <scope>NUCLEOTIDE SEQUENCE [LARGE SCALE GENOMIC DNA]</scope>
</reference>
<evidence type="ECO:0000313" key="1">
    <source>
        <dbReference type="EMBL" id="CAD2192696.1"/>
    </source>
</evidence>
<protein>
    <submittedName>
        <fullName evidence="1">Uncharacterized protein</fullName>
    </submittedName>
</protein>
<sequence>MSGNAPLSATQHEHSQLNVVQQEQSNYLIIPGLPVPLVDPTFSFPFPPLTSSKTKKFKRIKKEVTKIVNFI</sequence>
<accession>A0A6V7X040</accession>
<dbReference type="EMBL" id="CAJEWN010000969">
    <property type="protein sequence ID" value="CAD2192696.1"/>
    <property type="molecule type" value="Genomic_DNA"/>
</dbReference>
<dbReference type="Proteomes" id="UP000580250">
    <property type="component" value="Unassembled WGS sequence"/>
</dbReference>
<organism evidence="1 2">
    <name type="scientific">Meloidogyne enterolobii</name>
    <name type="common">Root-knot nematode worm</name>
    <name type="synonym">Meloidogyne mayaguensis</name>
    <dbReference type="NCBI Taxonomy" id="390850"/>
    <lineage>
        <taxon>Eukaryota</taxon>
        <taxon>Metazoa</taxon>
        <taxon>Ecdysozoa</taxon>
        <taxon>Nematoda</taxon>
        <taxon>Chromadorea</taxon>
        <taxon>Rhabditida</taxon>
        <taxon>Tylenchina</taxon>
        <taxon>Tylenchomorpha</taxon>
        <taxon>Tylenchoidea</taxon>
        <taxon>Meloidogynidae</taxon>
        <taxon>Meloidogyninae</taxon>
        <taxon>Meloidogyne</taxon>
    </lineage>
</organism>
<dbReference type="AlphaFoldDB" id="A0A6V7X040"/>
<gene>
    <name evidence="1" type="ORF">MENT_LOCUS45605</name>
</gene>
<proteinExistence type="predicted"/>
<evidence type="ECO:0000313" key="2">
    <source>
        <dbReference type="Proteomes" id="UP000580250"/>
    </source>
</evidence>
<name>A0A6V7X040_MELEN</name>
<comment type="caution">
    <text evidence="1">The sequence shown here is derived from an EMBL/GenBank/DDBJ whole genome shotgun (WGS) entry which is preliminary data.</text>
</comment>